<keyword evidence="7" id="KW-0444">Lipid biosynthesis</keyword>
<accession>A0A7T7M9A9</accession>
<evidence type="ECO:0000256" key="1">
    <source>
        <dbReference type="ARBA" id="ARBA00001946"/>
    </source>
</evidence>
<evidence type="ECO:0000259" key="9">
    <source>
        <dbReference type="PROSITE" id="PS50146"/>
    </source>
</evidence>
<sequence>MSTPLAYVVANPSKPAATGTLRRHLEAELQAAGYRVRHLRTTPQSPGTQQARQALDAGAALVVVAGGDGTLRCVAGELAGTSTPLGVLPLGTANLTARALGLPVGGRRARQRAAQVAASGTPQPVDLLQVSTCGPGGPWHPCLTVAGTGFDADLVASTQAALKGRIGWLAYAVAALGNLGGPRRDFQLTVSPAVGAGSTPGQTEQLRARTVLLANGGHLPAGIRLLPHARLDDGTLDVAAIDVRGSLLGWADLACQVLPPHAGRYRRSGLATVRLRQGREAALRCEQPVPVQVDGDLLPSTTSLLVRLEPGALQVMRPA</sequence>
<dbReference type="GO" id="GO:0016301">
    <property type="term" value="F:kinase activity"/>
    <property type="evidence" value="ECO:0007669"/>
    <property type="project" value="UniProtKB-KW"/>
</dbReference>
<evidence type="ECO:0000256" key="4">
    <source>
        <dbReference type="ARBA" id="ARBA00022741"/>
    </source>
</evidence>
<evidence type="ECO:0000313" key="11">
    <source>
        <dbReference type="Proteomes" id="UP000595895"/>
    </source>
</evidence>
<evidence type="ECO:0000256" key="2">
    <source>
        <dbReference type="ARBA" id="ARBA00005983"/>
    </source>
</evidence>
<keyword evidence="7" id="KW-0443">Lipid metabolism</keyword>
<reference evidence="10 11" key="1">
    <citation type="submission" date="2020-12" db="EMBL/GenBank/DDBJ databases">
        <authorList>
            <person name="Zhou J."/>
        </authorList>
    </citation>
    <scope>NUCLEOTIDE SEQUENCE [LARGE SCALE GENOMIC DNA]</scope>
    <source>
        <strain evidence="10 11">CCUG 61299</strain>
    </source>
</reference>
<gene>
    <name evidence="10" type="ORF">JG540_09765</name>
</gene>
<dbReference type="GO" id="GO:0008654">
    <property type="term" value="P:phospholipid biosynthetic process"/>
    <property type="evidence" value="ECO:0007669"/>
    <property type="project" value="UniProtKB-KW"/>
</dbReference>
<evidence type="ECO:0000256" key="8">
    <source>
        <dbReference type="ARBA" id="ARBA00023264"/>
    </source>
</evidence>
<organism evidence="10 11">
    <name type="scientific">Actinomyces weissii</name>
    <dbReference type="NCBI Taxonomy" id="675090"/>
    <lineage>
        <taxon>Bacteria</taxon>
        <taxon>Bacillati</taxon>
        <taxon>Actinomycetota</taxon>
        <taxon>Actinomycetes</taxon>
        <taxon>Actinomycetales</taxon>
        <taxon>Actinomycetaceae</taxon>
        <taxon>Actinomyces</taxon>
    </lineage>
</organism>
<dbReference type="InterPro" id="IPR016064">
    <property type="entry name" value="NAD/diacylglycerol_kinase_sf"/>
</dbReference>
<evidence type="ECO:0000256" key="5">
    <source>
        <dbReference type="ARBA" id="ARBA00022777"/>
    </source>
</evidence>
<name>A0A7T7M9A9_9ACTO</name>
<dbReference type="InterPro" id="IPR001206">
    <property type="entry name" value="Diacylglycerol_kinase_cat_dom"/>
</dbReference>
<keyword evidence="8" id="KW-1208">Phospholipid metabolism</keyword>
<dbReference type="Proteomes" id="UP000595895">
    <property type="component" value="Chromosome"/>
</dbReference>
<dbReference type="EMBL" id="CP066802">
    <property type="protein sequence ID" value="QQM67265.1"/>
    <property type="molecule type" value="Genomic_DNA"/>
</dbReference>
<dbReference type="Gene3D" id="2.60.200.40">
    <property type="match status" value="1"/>
</dbReference>
<keyword evidence="5 10" id="KW-0418">Kinase</keyword>
<comment type="cofactor">
    <cofactor evidence="1">
        <name>Mg(2+)</name>
        <dbReference type="ChEBI" id="CHEBI:18420"/>
    </cofactor>
</comment>
<feature type="domain" description="DAGKc" evidence="9">
    <location>
        <begin position="1"/>
        <end position="134"/>
    </location>
</feature>
<dbReference type="InterPro" id="IPR017438">
    <property type="entry name" value="ATP-NAD_kinase_N"/>
</dbReference>
<keyword evidence="11" id="KW-1185">Reference proteome</keyword>
<dbReference type="PROSITE" id="PS50146">
    <property type="entry name" value="DAGK"/>
    <property type="match status" value="1"/>
</dbReference>
<dbReference type="PANTHER" id="PTHR12358">
    <property type="entry name" value="SPHINGOSINE KINASE"/>
    <property type="match status" value="1"/>
</dbReference>
<evidence type="ECO:0000256" key="7">
    <source>
        <dbReference type="ARBA" id="ARBA00023209"/>
    </source>
</evidence>
<dbReference type="GO" id="GO:0005524">
    <property type="term" value="F:ATP binding"/>
    <property type="evidence" value="ECO:0007669"/>
    <property type="project" value="UniProtKB-KW"/>
</dbReference>
<keyword evidence="4" id="KW-0547">Nucleotide-binding</keyword>
<evidence type="ECO:0000256" key="3">
    <source>
        <dbReference type="ARBA" id="ARBA00022679"/>
    </source>
</evidence>
<comment type="similarity">
    <text evidence="2">Belongs to the diacylglycerol/lipid kinase family.</text>
</comment>
<protein>
    <submittedName>
        <fullName evidence="10">NAD(+)/NADH kinase</fullName>
    </submittedName>
</protein>
<dbReference type="Pfam" id="PF19279">
    <property type="entry name" value="YegS_C"/>
    <property type="match status" value="1"/>
</dbReference>
<dbReference type="Pfam" id="PF00781">
    <property type="entry name" value="DAGK_cat"/>
    <property type="match status" value="1"/>
</dbReference>
<keyword evidence="3" id="KW-0808">Transferase</keyword>
<dbReference type="Gene3D" id="3.40.50.10330">
    <property type="entry name" value="Probable inorganic polyphosphate/atp-NAD kinase, domain 1"/>
    <property type="match status" value="1"/>
</dbReference>
<dbReference type="InterPro" id="IPR045540">
    <property type="entry name" value="YegS/DAGK_C"/>
</dbReference>
<dbReference type="SUPFAM" id="SSF111331">
    <property type="entry name" value="NAD kinase/diacylglycerol kinase-like"/>
    <property type="match status" value="1"/>
</dbReference>
<keyword evidence="6" id="KW-0067">ATP-binding</keyword>
<evidence type="ECO:0000313" key="10">
    <source>
        <dbReference type="EMBL" id="QQM67265.1"/>
    </source>
</evidence>
<dbReference type="InterPro" id="IPR050187">
    <property type="entry name" value="Lipid_Phosphate_FormReg"/>
</dbReference>
<dbReference type="AlphaFoldDB" id="A0A7T7M9A9"/>
<evidence type="ECO:0000256" key="6">
    <source>
        <dbReference type="ARBA" id="ARBA00022840"/>
    </source>
</evidence>
<keyword evidence="7" id="KW-0594">Phospholipid biosynthesis</keyword>
<dbReference type="RefSeq" id="WP_200275689.1">
    <property type="nucleotide sequence ID" value="NZ_CP066802.1"/>
</dbReference>
<dbReference type="PANTHER" id="PTHR12358:SF54">
    <property type="entry name" value="SPHINGOSINE KINASE RELATED PROTEIN"/>
    <property type="match status" value="1"/>
</dbReference>
<proteinExistence type="inferred from homology"/>
<dbReference type="KEGG" id="awe:JG540_09765"/>
<dbReference type="SMART" id="SM00046">
    <property type="entry name" value="DAGKc"/>
    <property type="match status" value="1"/>
</dbReference>